<evidence type="ECO:0000256" key="1">
    <source>
        <dbReference type="SAM" id="Phobius"/>
    </source>
</evidence>
<accession>A0A6J4SPH2</accession>
<dbReference type="EMBL" id="CADCVR010000063">
    <property type="protein sequence ID" value="CAA9500196.1"/>
    <property type="molecule type" value="Genomic_DNA"/>
</dbReference>
<feature type="transmembrane region" description="Helical" evidence="1">
    <location>
        <begin position="35"/>
        <end position="54"/>
    </location>
</feature>
<keyword evidence="1" id="KW-0472">Membrane</keyword>
<proteinExistence type="predicted"/>
<sequence length="60" mass="6058">MSVALDRDLTRASRRPPAVGPLGRLGRFAASHARAVILAWVAVGIGLGALAPGVEQAPGS</sequence>
<keyword evidence="1" id="KW-1133">Transmembrane helix</keyword>
<evidence type="ECO:0000313" key="2">
    <source>
        <dbReference type="EMBL" id="CAA9500196.1"/>
    </source>
</evidence>
<reference evidence="2" key="1">
    <citation type="submission" date="2020-02" db="EMBL/GenBank/DDBJ databases">
        <authorList>
            <person name="Meier V. D."/>
        </authorList>
    </citation>
    <scope>NUCLEOTIDE SEQUENCE</scope>
    <source>
        <strain evidence="2">AVDCRST_MAG53</strain>
    </source>
</reference>
<protein>
    <submittedName>
        <fullName evidence="2">Uncharacterized protein</fullName>
    </submittedName>
</protein>
<keyword evidence="1" id="KW-0812">Transmembrane</keyword>
<name>A0A6J4SPH2_9ACTN</name>
<dbReference type="AlphaFoldDB" id="A0A6J4SPH2"/>
<organism evidence="2">
    <name type="scientific">uncultured Solirubrobacteraceae bacterium</name>
    <dbReference type="NCBI Taxonomy" id="1162706"/>
    <lineage>
        <taxon>Bacteria</taxon>
        <taxon>Bacillati</taxon>
        <taxon>Actinomycetota</taxon>
        <taxon>Thermoleophilia</taxon>
        <taxon>Solirubrobacterales</taxon>
        <taxon>Solirubrobacteraceae</taxon>
        <taxon>environmental samples</taxon>
    </lineage>
</organism>
<gene>
    <name evidence="2" type="ORF">AVDCRST_MAG53-1901</name>
</gene>